<organism evidence="1 2">
    <name type="scientific">Paeniglutamicibacter psychrophenolicus</name>
    <dbReference type="NCBI Taxonomy" id="257454"/>
    <lineage>
        <taxon>Bacteria</taxon>
        <taxon>Bacillati</taxon>
        <taxon>Actinomycetota</taxon>
        <taxon>Actinomycetes</taxon>
        <taxon>Micrococcales</taxon>
        <taxon>Micrococcaceae</taxon>
        <taxon>Paeniglutamicibacter</taxon>
    </lineage>
</organism>
<gene>
    <name evidence="1" type="ORF">JOF46_000770</name>
</gene>
<accession>A0ABS4W9Q1</accession>
<proteinExistence type="predicted"/>
<dbReference type="Proteomes" id="UP000766570">
    <property type="component" value="Unassembled WGS sequence"/>
</dbReference>
<protein>
    <submittedName>
        <fullName evidence="1">Uncharacterized protein</fullName>
    </submittedName>
</protein>
<keyword evidence="2" id="KW-1185">Reference proteome</keyword>
<evidence type="ECO:0000313" key="2">
    <source>
        <dbReference type="Proteomes" id="UP000766570"/>
    </source>
</evidence>
<comment type="caution">
    <text evidence="1">The sequence shown here is derived from an EMBL/GenBank/DDBJ whole genome shotgun (WGS) entry which is preliminary data.</text>
</comment>
<sequence>MVAQVSVDNPGILTICLTELQLNALGLAHVFAQTGDGELE</sequence>
<dbReference type="EMBL" id="JAGIOE010000001">
    <property type="protein sequence ID" value="MBP2372858.1"/>
    <property type="molecule type" value="Genomic_DNA"/>
</dbReference>
<reference evidence="1 2" key="1">
    <citation type="submission" date="2021-03" db="EMBL/GenBank/DDBJ databases">
        <title>Sequencing the genomes of 1000 actinobacteria strains.</title>
        <authorList>
            <person name="Klenk H.-P."/>
        </authorList>
    </citation>
    <scope>NUCLEOTIDE SEQUENCE [LARGE SCALE GENOMIC DNA]</scope>
    <source>
        <strain evidence="1 2">DSM 15454</strain>
    </source>
</reference>
<evidence type="ECO:0000313" key="1">
    <source>
        <dbReference type="EMBL" id="MBP2372858.1"/>
    </source>
</evidence>
<name>A0ABS4W9Q1_9MICC</name>